<protein>
    <submittedName>
        <fullName evidence="3 4">BON1-associated protein 2-like</fullName>
    </submittedName>
</protein>
<evidence type="ECO:0000259" key="1">
    <source>
        <dbReference type="PROSITE" id="PS50004"/>
    </source>
</evidence>
<dbReference type="InterPro" id="IPR000008">
    <property type="entry name" value="C2_dom"/>
</dbReference>
<dbReference type="RefSeq" id="XP_018811911.1">
    <property type="nucleotide sequence ID" value="XM_018956366.2"/>
</dbReference>
<accession>A0A2I4DXN2</accession>
<dbReference type="PANTHER" id="PTHR32246">
    <property type="entry name" value="INGRESSION PROTEIN FIC1"/>
    <property type="match status" value="1"/>
</dbReference>
<dbReference type="InterPro" id="IPR035892">
    <property type="entry name" value="C2_domain_sf"/>
</dbReference>
<dbReference type="SMART" id="SM00239">
    <property type="entry name" value="C2"/>
    <property type="match status" value="1"/>
</dbReference>
<dbReference type="Pfam" id="PF00168">
    <property type="entry name" value="C2"/>
    <property type="match status" value="1"/>
</dbReference>
<organism evidence="2 3">
    <name type="scientific">Juglans regia</name>
    <name type="common">English walnut</name>
    <dbReference type="NCBI Taxonomy" id="51240"/>
    <lineage>
        <taxon>Eukaryota</taxon>
        <taxon>Viridiplantae</taxon>
        <taxon>Streptophyta</taxon>
        <taxon>Embryophyta</taxon>
        <taxon>Tracheophyta</taxon>
        <taxon>Spermatophyta</taxon>
        <taxon>Magnoliopsida</taxon>
        <taxon>eudicotyledons</taxon>
        <taxon>Gunneridae</taxon>
        <taxon>Pentapetalae</taxon>
        <taxon>rosids</taxon>
        <taxon>fabids</taxon>
        <taxon>Fagales</taxon>
        <taxon>Juglandaceae</taxon>
        <taxon>Juglans</taxon>
    </lineage>
</organism>
<dbReference type="Gramene" id="Jr02_18390_p1">
    <property type="protein sequence ID" value="cds.Jr02_18390_p1"/>
    <property type="gene ID" value="Jr02_18390"/>
</dbReference>
<dbReference type="KEGG" id="jre:108984415"/>
<dbReference type="SUPFAM" id="SSF49562">
    <property type="entry name" value="C2 domain (Calcium/lipid-binding domain, CaLB)"/>
    <property type="match status" value="1"/>
</dbReference>
<reference evidence="3 4" key="1">
    <citation type="submission" date="2025-04" db="UniProtKB">
        <authorList>
            <consortium name="RefSeq"/>
        </authorList>
    </citation>
    <scope>IDENTIFICATION</scope>
    <source>
        <tissue evidence="3 4">Leaves</tissue>
    </source>
</reference>
<dbReference type="GeneID" id="108984415"/>
<keyword evidence="2" id="KW-1185">Reference proteome</keyword>
<proteinExistence type="predicted"/>
<evidence type="ECO:0000313" key="2">
    <source>
        <dbReference type="Proteomes" id="UP000235220"/>
    </source>
</evidence>
<evidence type="ECO:0000313" key="3">
    <source>
        <dbReference type="RefSeq" id="XP_018811911.1"/>
    </source>
</evidence>
<feature type="domain" description="C2" evidence="1">
    <location>
        <begin position="1"/>
        <end position="131"/>
    </location>
</feature>
<sequence length="196" mass="21697">MSKQNPPPFILEITVLSAEGLETTSSSTLFSRRIKPFITFTTVPPRPFSPNKSGNKKCHVYKTSVDDEGGTNPTWGDKFRVPLDTAFFANRFSAIYLHLFTKGLIAGQVQLGWFHIPVNDLGSPPVGSVRYLSYRLRARDGSRCQGIVNLSIKLETLASVAGQRVPDSESPMVDMCRTVIGIPATLFRHVQVRVSE</sequence>
<name>A0A2I4DXN2_JUGRE</name>
<dbReference type="AlphaFoldDB" id="A0A2I4DXN2"/>
<dbReference type="PANTHER" id="PTHR32246:SF66">
    <property type="entry name" value="C2 DOMAIN-CONTAINING PROTEIN"/>
    <property type="match status" value="1"/>
</dbReference>
<dbReference type="Gene3D" id="2.60.40.150">
    <property type="entry name" value="C2 domain"/>
    <property type="match status" value="1"/>
</dbReference>
<evidence type="ECO:0000313" key="4">
    <source>
        <dbReference type="RefSeq" id="XP_018811912.1"/>
    </source>
</evidence>
<dbReference type="RefSeq" id="XP_018811912.1">
    <property type="nucleotide sequence ID" value="XM_018956367.2"/>
</dbReference>
<dbReference type="OrthoDB" id="786358at2759"/>
<dbReference type="Proteomes" id="UP000235220">
    <property type="component" value="Chromosome 2"/>
</dbReference>
<gene>
    <name evidence="3 4" type="primary">LOC108984415</name>
</gene>
<dbReference type="PROSITE" id="PS50004">
    <property type="entry name" value="C2"/>
    <property type="match status" value="1"/>
</dbReference>
<dbReference type="STRING" id="51240.A0A2I4DXN2"/>